<comment type="caution">
    <text evidence="7">The sequence shown here is derived from an EMBL/GenBank/DDBJ whole genome shotgun (WGS) entry which is preliminary data.</text>
</comment>
<keyword evidence="3 6" id="KW-0812">Transmembrane</keyword>
<dbReference type="InterPro" id="IPR050367">
    <property type="entry name" value="APC_superfamily"/>
</dbReference>
<evidence type="ECO:0000256" key="2">
    <source>
        <dbReference type="ARBA" id="ARBA00022475"/>
    </source>
</evidence>
<dbReference type="Proteomes" id="UP000321234">
    <property type="component" value="Unassembled WGS sequence"/>
</dbReference>
<reference evidence="7 8" key="1">
    <citation type="submission" date="2019-07" db="EMBL/GenBank/DDBJ databases">
        <title>Quadrisphaera sp. strain DD2A genome sequencing and assembly.</title>
        <authorList>
            <person name="Kim I."/>
        </authorList>
    </citation>
    <scope>NUCLEOTIDE SEQUENCE [LARGE SCALE GENOMIC DNA]</scope>
    <source>
        <strain evidence="7 8">DD2A</strain>
    </source>
</reference>
<feature type="transmembrane region" description="Helical" evidence="6">
    <location>
        <begin position="209"/>
        <end position="229"/>
    </location>
</feature>
<dbReference type="Pfam" id="PF13520">
    <property type="entry name" value="AA_permease_2"/>
    <property type="match status" value="1"/>
</dbReference>
<dbReference type="GO" id="GO:0005886">
    <property type="term" value="C:plasma membrane"/>
    <property type="evidence" value="ECO:0007669"/>
    <property type="project" value="UniProtKB-SubCell"/>
</dbReference>
<feature type="transmembrane region" description="Helical" evidence="6">
    <location>
        <begin position="170"/>
        <end position="189"/>
    </location>
</feature>
<name>A0A5C8Z6G5_9ACTN</name>
<protein>
    <submittedName>
        <fullName evidence="7">APC family permease</fullName>
    </submittedName>
</protein>
<feature type="transmembrane region" description="Helical" evidence="6">
    <location>
        <begin position="414"/>
        <end position="437"/>
    </location>
</feature>
<feature type="transmembrane region" description="Helical" evidence="6">
    <location>
        <begin position="136"/>
        <end position="158"/>
    </location>
</feature>
<sequence length="484" mass="47957">MGHPHPVPAPALATTSPVEGLRRRRLGFLEVLAQSVAVLAPTAALVTVPALVATAGGSLTVPAFAAAGSLMVLVAWSVRHAARRMAAVGGVYSYCARGLGPVAGVVCGWSLVVAYAALAVSSCVGAALYASALVGWAQHPCVVAVGVVVVACGVGLVAARGVQLSARLVLALEAVSLTLVLVLLGVLVVRGGPQAGATEPAGAVVVDALPTPGGAALALVLAVTAFMGFESSSVLGVESRRPLLFVPRAVLWTPAVGGVVLLVGAAAQMALLREAPVAVLLSGAPLDGLVRAEAGGPLPSLLDAAAAAAFVACTSGAVTALVRVLFSMGREGVLPAALGDVHPVTGTPVRALLTALPLVALVPVVALLAGAAPRAVLSGAVTVAAFGSLLAYALVSAAAPALLRRIGELTPAPLVVGVLASTSCAALLLVAAVAGPWTGGQSLALVFAALVVPGVARVVWLRRRHPERLARAGVYDEPTRRSVL</sequence>
<keyword evidence="5 6" id="KW-0472">Membrane</keyword>
<gene>
    <name evidence="7" type="ORF">FMM08_18515</name>
</gene>
<dbReference type="Gene3D" id="1.20.1740.10">
    <property type="entry name" value="Amino acid/polyamine transporter I"/>
    <property type="match status" value="1"/>
</dbReference>
<feature type="transmembrane region" description="Helical" evidence="6">
    <location>
        <begin position="304"/>
        <end position="326"/>
    </location>
</feature>
<dbReference type="PIRSF" id="PIRSF006060">
    <property type="entry name" value="AA_transporter"/>
    <property type="match status" value="1"/>
</dbReference>
<dbReference type="AlphaFoldDB" id="A0A5C8Z6G5"/>
<dbReference type="EMBL" id="VKAC01000012">
    <property type="protein sequence ID" value="TXR52741.1"/>
    <property type="molecule type" value="Genomic_DNA"/>
</dbReference>
<dbReference type="GO" id="GO:0022857">
    <property type="term" value="F:transmembrane transporter activity"/>
    <property type="evidence" value="ECO:0007669"/>
    <property type="project" value="InterPro"/>
</dbReference>
<dbReference type="InterPro" id="IPR002293">
    <property type="entry name" value="AA/rel_permease1"/>
</dbReference>
<dbReference type="OrthoDB" id="3790922at2"/>
<feature type="transmembrane region" description="Helical" evidence="6">
    <location>
        <begin position="31"/>
        <end position="53"/>
    </location>
</feature>
<organism evidence="7 8">
    <name type="scientific">Quadrisphaera setariae</name>
    <dbReference type="NCBI Taxonomy" id="2593304"/>
    <lineage>
        <taxon>Bacteria</taxon>
        <taxon>Bacillati</taxon>
        <taxon>Actinomycetota</taxon>
        <taxon>Actinomycetes</taxon>
        <taxon>Kineosporiales</taxon>
        <taxon>Kineosporiaceae</taxon>
        <taxon>Quadrisphaera</taxon>
    </lineage>
</organism>
<keyword evidence="4 6" id="KW-1133">Transmembrane helix</keyword>
<feature type="transmembrane region" description="Helical" evidence="6">
    <location>
        <begin position="443"/>
        <end position="461"/>
    </location>
</feature>
<proteinExistence type="predicted"/>
<keyword evidence="2" id="KW-1003">Cell membrane</keyword>
<evidence type="ECO:0000256" key="3">
    <source>
        <dbReference type="ARBA" id="ARBA00022692"/>
    </source>
</evidence>
<accession>A0A5C8Z6G5</accession>
<feature type="transmembrane region" description="Helical" evidence="6">
    <location>
        <begin position="249"/>
        <end position="271"/>
    </location>
</feature>
<feature type="transmembrane region" description="Helical" evidence="6">
    <location>
        <begin position="347"/>
        <end position="369"/>
    </location>
</feature>
<evidence type="ECO:0000256" key="4">
    <source>
        <dbReference type="ARBA" id="ARBA00022989"/>
    </source>
</evidence>
<evidence type="ECO:0000313" key="8">
    <source>
        <dbReference type="Proteomes" id="UP000321234"/>
    </source>
</evidence>
<dbReference type="PANTHER" id="PTHR42770">
    <property type="entry name" value="AMINO ACID TRANSPORTER-RELATED"/>
    <property type="match status" value="1"/>
</dbReference>
<evidence type="ECO:0000256" key="1">
    <source>
        <dbReference type="ARBA" id="ARBA00004651"/>
    </source>
</evidence>
<feature type="transmembrane region" description="Helical" evidence="6">
    <location>
        <begin position="375"/>
        <end position="402"/>
    </location>
</feature>
<keyword evidence="8" id="KW-1185">Reference proteome</keyword>
<feature type="transmembrane region" description="Helical" evidence="6">
    <location>
        <begin position="59"/>
        <end position="78"/>
    </location>
</feature>
<dbReference type="PANTHER" id="PTHR42770:SF16">
    <property type="entry name" value="AMINO ACID PERMEASE"/>
    <property type="match status" value="1"/>
</dbReference>
<evidence type="ECO:0000256" key="5">
    <source>
        <dbReference type="ARBA" id="ARBA00023136"/>
    </source>
</evidence>
<feature type="transmembrane region" description="Helical" evidence="6">
    <location>
        <begin position="99"/>
        <end position="130"/>
    </location>
</feature>
<evidence type="ECO:0000256" key="6">
    <source>
        <dbReference type="SAM" id="Phobius"/>
    </source>
</evidence>
<comment type="subcellular location">
    <subcellularLocation>
        <location evidence="1">Cell membrane</location>
        <topology evidence="1">Multi-pass membrane protein</topology>
    </subcellularLocation>
</comment>
<evidence type="ECO:0000313" key="7">
    <source>
        <dbReference type="EMBL" id="TXR52741.1"/>
    </source>
</evidence>